<dbReference type="PROSITE" id="PS51257">
    <property type="entry name" value="PROKAR_LIPOPROTEIN"/>
    <property type="match status" value="1"/>
</dbReference>
<dbReference type="InterPro" id="IPR050904">
    <property type="entry name" value="Adhesion/Biosynth-related"/>
</dbReference>
<dbReference type="FunFam" id="2.30.180.10:FF:000019">
    <property type="entry name" value="Cell surface lipoprotein"/>
    <property type="match status" value="1"/>
</dbReference>
<dbReference type="InterPro" id="IPR000782">
    <property type="entry name" value="FAS1_domain"/>
</dbReference>
<proteinExistence type="predicted"/>
<evidence type="ECO:0000259" key="1">
    <source>
        <dbReference type="PROSITE" id="PS50213"/>
    </source>
</evidence>
<dbReference type="AlphaFoldDB" id="A0A6J7K464"/>
<evidence type="ECO:0000313" key="2">
    <source>
        <dbReference type="EMBL" id="CAB4950067.1"/>
    </source>
</evidence>
<dbReference type="InterPro" id="IPR036378">
    <property type="entry name" value="FAS1_dom_sf"/>
</dbReference>
<feature type="domain" description="FAS1" evidence="1">
    <location>
        <begin position="52"/>
        <end position="182"/>
    </location>
</feature>
<name>A0A6J7K464_9ZZZZ</name>
<dbReference type="PANTHER" id="PTHR10900:SF77">
    <property type="entry name" value="FI19380P1"/>
    <property type="match status" value="1"/>
</dbReference>
<gene>
    <name evidence="2" type="ORF">UFOPK3772_01480</name>
</gene>
<dbReference type="EMBL" id="CAFBNE010000042">
    <property type="protein sequence ID" value="CAB4950067.1"/>
    <property type="molecule type" value="Genomic_DNA"/>
</dbReference>
<dbReference type="PANTHER" id="PTHR10900">
    <property type="entry name" value="PERIOSTIN-RELATED"/>
    <property type="match status" value="1"/>
</dbReference>
<dbReference type="SMART" id="SM00554">
    <property type="entry name" value="FAS1"/>
    <property type="match status" value="1"/>
</dbReference>
<dbReference type="SUPFAM" id="SSF82153">
    <property type="entry name" value="FAS1 domain"/>
    <property type="match status" value="1"/>
</dbReference>
<dbReference type="GO" id="GO:0005615">
    <property type="term" value="C:extracellular space"/>
    <property type="evidence" value="ECO:0007669"/>
    <property type="project" value="TreeGrafter"/>
</dbReference>
<sequence length="195" mass="18803">MKTISIAAVALAGALSLAACSSSSDDTAAAPAASTSAAAGDSMAASAEPMAAGDIIDIASTTDGFATLTAAVTAGGLVETLKGAGPFTVFAPTDAAFAALPAGVLDALLLPENKDALAKILTYHVVAGKVMAADVTDGDVATVEGQNVTLSTADGVTVNGAKVVQADVVTSNGVIHAIDAVILPPDVDVAALLAK</sequence>
<dbReference type="Gene3D" id="2.30.180.10">
    <property type="entry name" value="FAS1 domain"/>
    <property type="match status" value="1"/>
</dbReference>
<dbReference type="PROSITE" id="PS50213">
    <property type="entry name" value="FAS1"/>
    <property type="match status" value="1"/>
</dbReference>
<dbReference type="Pfam" id="PF02469">
    <property type="entry name" value="Fasciclin"/>
    <property type="match status" value="1"/>
</dbReference>
<accession>A0A6J7K464</accession>
<organism evidence="2">
    <name type="scientific">freshwater metagenome</name>
    <dbReference type="NCBI Taxonomy" id="449393"/>
    <lineage>
        <taxon>unclassified sequences</taxon>
        <taxon>metagenomes</taxon>
        <taxon>ecological metagenomes</taxon>
    </lineage>
</organism>
<reference evidence="2" key="1">
    <citation type="submission" date="2020-05" db="EMBL/GenBank/DDBJ databases">
        <authorList>
            <person name="Chiriac C."/>
            <person name="Salcher M."/>
            <person name="Ghai R."/>
            <person name="Kavagutti S V."/>
        </authorList>
    </citation>
    <scope>NUCLEOTIDE SEQUENCE</scope>
</reference>
<protein>
    <submittedName>
        <fullName evidence="2">Unannotated protein</fullName>
    </submittedName>
</protein>